<dbReference type="Proteomes" id="UP000290767">
    <property type="component" value="Unassembled WGS sequence"/>
</dbReference>
<organism evidence="1 2">
    <name type="scientific">Rhizobium leguminosarum</name>
    <dbReference type="NCBI Taxonomy" id="384"/>
    <lineage>
        <taxon>Bacteria</taxon>
        <taxon>Pseudomonadati</taxon>
        <taxon>Pseudomonadota</taxon>
        <taxon>Alphaproteobacteria</taxon>
        <taxon>Hyphomicrobiales</taxon>
        <taxon>Rhizobiaceae</taxon>
        <taxon>Rhizobium/Agrobacterium group</taxon>
        <taxon>Rhizobium</taxon>
    </lineage>
</organism>
<protein>
    <submittedName>
        <fullName evidence="1">Uncharacterized protein</fullName>
    </submittedName>
</protein>
<accession>A0A4V1P305</accession>
<proteinExistence type="predicted"/>
<name>A0A4V1P305_RHILE</name>
<comment type="caution">
    <text evidence="1">The sequence shown here is derived from an EMBL/GenBank/DDBJ whole genome shotgun (WGS) entry which is preliminary data.</text>
</comment>
<dbReference type="AlphaFoldDB" id="A0A4V1P305"/>
<sequence>MTDQTEVPRAIGAEDALTHPDPIVRIIARGSLSKWIDVFQEWVNEEFQRCDDRLDVLHGISRLLVMTHSSIAANMMKEGGFPTAAEALKVTVDEVYVSHAEQCRISIQAVRRGR</sequence>
<evidence type="ECO:0000313" key="2">
    <source>
        <dbReference type="Proteomes" id="UP000290767"/>
    </source>
</evidence>
<evidence type="ECO:0000313" key="1">
    <source>
        <dbReference type="EMBL" id="RXT29340.1"/>
    </source>
</evidence>
<reference evidence="1 2" key="1">
    <citation type="submission" date="2017-03" db="EMBL/GenBank/DDBJ databases">
        <authorList>
            <person name="Safronova V.I."/>
            <person name="Sazanova A.L."/>
            <person name="Chirak E.R."/>
        </authorList>
    </citation>
    <scope>NUCLEOTIDE SEQUENCE [LARGE SCALE GENOMIC DNA]</scope>
    <source>
        <strain evidence="1 2">Tri-43</strain>
    </source>
</reference>
<dbReference type="EMBL" id="MZMU01000003">
    <property type="protein sequence ID" value="RXT29340.1"/>
    <property type="molecule type" value="Genomic_DNA"/>
</dbReference>
<dbReference type="RefSeq" id="WP_129418784.1">
    <property type="nucleotide sequence ID" value="NZ_MZMU01000003.1"/>
</dbReference>
<gene>
    <name evidence="1" type="ORF">B5P46_11705</name>
</gene>